<dbReference type="Pfam" id="PF13954">
    <property type="entry name" value="PapC_N"/>
    <property type="match status" value="2"/>
</dbReference>
<dbReference type="GO" id="GO:0009279">
    <property type="term" value="C:cell outer membrane"/>
    <property type="evidence" value="ECO:0007669"/>
    <property type="project" value="UniProtKB-SubCell"/>
</dbReference>
<keyword evidence="3 10" id="KW-0813">Transport</keyword>
<dbReference type="Gene3D" id="2.60.40.2070">
    <property type="match status" value="1"/>
</dbReference>
<evidence type="ECO:0000313" key="13">
    <source>
        <dbReference type="EMBL" id="KML41964.1"/>
    </source>
</evidence>
<evidence type="ECO:0000256" key="10">
    <source>
        <dbReference type="RuleBase" id="RU003884"/>
    </source>
</evidence>
<dbReference type="PANTHER" id="PTHR30451:SF21">
    <property type="entry name" value="FIMBRIAL USHER DOMAIN-CONTAINING PROTEIN YDET-RELATED"/>
    <property type="match status" value="1"/>
</dbReference>
<dbReference type="PATRIC" id="fig|292.27.peg.276"/>
<dbReference type="InterPro" id="IPR025885">
    <property type="entry name" value="PapC_N"/>
</dbReference>
<evidence type="ECO:0000256" key="4">
    <source>
        <dbReference type="ARBA" id="ARBA00022452"/>
    </source>
</evidence>
<feature type="domain" description="PapC N-terminal" evidence="12">
    <location>
        <begin position="145"/>
        <end position="239"/>
    </location>
</feature>
<keyword evidence="8 10" id="KW-0472">Membrane</keyword>
<evidence type="ECO:0000256" key="1">
    <source>
        <dbReference type="ARBA" id="ARBA00004571"/>
    </source>
</evidence>
<dbReference type="InterPro" id="IPR042186">
    <property type="entry name" value="FimD_plug_dom"/>
</dbReference>
<organism evidence="13 14">
    <name type="scientific">Burkholderia cepacia</name>
    <name type="common">Pseudomonas cepacia</name>
    <dbReference type="NCBI Taxonomy" id="292"/>
    <lineage>
        <taxon>Bacteria</taxon>
        <taxon>Pseudomonadati</taxon>
        <taxon>Pseudomonadota</taxon>
        <taxon>Betaproteobacteria</taxon>
        <taxon>Burkholderiales</taxon>
        <taxon>Burkholderiaceae</taxon>
        <taxon>Burkholderia</taxon>
        <taxon>Burkholderia cepacia complex</taxon>
    </lineage>
</organism>
<evidence type="ECO:0000259" key="11">
    <source>
        <dbReference type="Pfam" id="PF13953"/>
    </source>
</evidence>
<dbReference type="EMBL" id="LDWR01000108">
    <property type="protein sequence ID" value="KML41964.1"/>
    <property type="molecule type" value="Genomic_DNA"/>
</dbReference>
<dbReference type="AlphaFoldDB" id="A0A0J5VYA6"/>
<dbReference type="FunFam" id="2.60.40.3110:FF:000001">
    <property type="entry name" value="Putative fimbrial outer membrane usher"/>
    <property type="match status" value="1"/>
</dbReference>
<evidence type="ECO:0000256" key="3">
    <source>
        <dbReference type="ARBA" id="ARBA00022448"/>
    </source>
</evidence>
<dbReference type="InterPro" id="IPR043142">
    <property type="entry name" value="PapC-like_C_sf"/>
</dbReference>
<dbReference type="NCBIfam" id="NF011740">
    <property type="entry name" value="PRK15193.1"/>
    <property type="match status" value="1"/>
</dbReference>
<sequence length="928" mass="99250">MARLNDFSEQGYAACQGSQPKRVLTLVLVLAFPPISARADTYFNPAFLSGDPSAIADLSRFSKTGGQAPGTYRVDVYLNDTFVSTKDVTFKAAQPAAFELGRTSAPEGRASQADAISAPVAASELTASGVANGASENAIASAHAAATDNSGLQACITVNDLDSLGVNLKSFPELAKLSPETCVDLPAAISHASTTLDFEKLRLDISIPQAALNNSARGYIPPDKWDQGINAGLLNYSFSGSNSFGSNGGGNSYFLNMDSGINLGAWRLRDSSTWNYSSGQGTSYSRWQNVSTYVERTVVPLKAELIVGDANTTADVFDSLGFRGAQIASDDNMLPDSLRGFAPTVRGIARSNAQVTIKQNGYVIYQTYVPPGPFTINDLFPTASSGDMNVSIKESDGSVTSYTVPYSAVPILQREGRIKFATVFGKYRSGNSNQENPNFLQNTVIWGLPHGLTAYGGVQLAEHYRAFAVGLGRNLGDWGALSADVTQANATLSDGSNHSGQSLRFLYAKSLGKYGTNFQLLGYRYSTEGFYTLDQSTYRTMSGYNVSTYNGVQHITPSYNDYYNLNYTKKGKLQINISQSVGHSGSIFVSATQQSYWHTSETNTLMQAGYTGSWRGYTYSLTYNYNKSPGQPQANQVFALTVSVPLSKFMRVETDTAAALSTGQFSNTAYATYSNNTDTHGNMTQQLGVSGTLLASNNLTYSIQQGYANHDVGGGNGAASLNYQGTYGNANLGYNYSRGYQQVTYGVSGGALLHRNGVTFSQPLGDTNVLIAAPGAGGVSVQNATGVKTDWRGYAVVPYATTYRQNRISLDVNTLNDHTDIDEAVNSVVPTQGAVVLAPFKVRVGARALLTLTRNGQPIPFGAAVNVQDNNNTSIVGDQGQVYLTGLPLNGQLKVQWGDGPDRQCTVKYSLSTDSLNEPITRAKAECK</sequence>
<feature type="domain" description="PapC N-terminal" evidence="12">
    <location>
        <begin position="42"/>
        <end position="94"/>
    </location>
</feature>
<dbReference type="PANTHER" id="PTHR30451">
    <property type="entry name" value="OUTER MEMBRANE USHER PROTEIN"/>
    <property type="match status" value="1"/>
</dbReference>
<dbReference type="RefSeq" id="WP_048252015.1">
    <property type="nucleotide sequence ID" value="NZ_LDWR01000108.1"/>
</dbReference>
<comment type="similarity">
    <text evidence="2 10">Belongs to the fimbrial export usher family.</text>
</comment>
<evidence type="ECO:0000313" key="14">
    <source>
        <dbReference type="Proteomes" id="UP000036338"/>
    </source>
</evidence>
<dbReference type="Gene3D" id="2.60.40.2610">
    <property type="entry name" value="Outer membrane usher protein FimD, plug domain"/>
    <property type="match status" value="1"/>
</dbReference>
<evidence type="ECO:0000256" key="7">
    <source>
        <dbReference type="ARBA" id="ARBA00022729"/>
    </source>
</evidence>
<keyword evidence="9 10" id="KW-0998">Cell outer membrane</keyword>
<keyword evidence="6 10" id="KW-0812">Transmembrane</keyword>
<dbReference type="InterPro" id="IPR025949">
    <property type="entry name" value="PapC-like_C"/>
</dbReference>
<dbReference type="PROSITE" id="PS01151">
    <property type="entry name" value="FIMBRIAL_USHER"/>
    <property type="match status" value="1"/>
</dbReference>
<name>A0A0J5VYA6_BURCE</name>
<evidence type="ECO:0000256" key="2">
    <source>
        <dbReference type="ARBA" id="ARBA00008064"/>
    </source>
</evidence>
<evidence type="ECO:0008006" key="15">
    <source>
        <dbReference type="Google" id="ProtNLM"/>
    </source>
</evidence>
<dbReference type="Gene3D" id="3.10.20.410">
    <property type="match status" value="1"/>
</dbReference>
<dbReference type="InterPro" id="IPR018030">
    <property type="entry name" value="Fimbrial_membr_usher_CS"/>
</dbReference>
<evidence type="ECO:0000256" key="6">
    <source>
        <dbReference type="ARBA" id="ARBA00022692"/>
    </source>
</evidence>
<dbReference type="InterPro" id="IPR037224">
    <property type="entry name" value="PapC_N_sf"/>
</dbReference>
<dbReference type="Proteomes" id="UP000036338">
    <property type="component" value="Unassembled WGS sequence"/>
</dbReference>
<dbReference type="InterPro" id="IPR000015">
    <property type="entry name" value="Fimb_usher"/>
</dbReference>
<keyword evidence="5 10" id="KW-1029">Fimbrium biogenesis</keyword>
<dbReference type="Gene3D" id="2.60.40.3110">
    <property type="match status" value="1"/>
</dbReference>
<dbReference type="NCBIfam" id="NF011745">
    <property type="entry name" value="PRK15198.1"/>
    <property type="match status" value="1"/>
</dbReference>
<dbReference type="GO" id="GO:0015473">
    <property type="term" value="F:fimbrial usher porin activity"/>
    <property type="evidence" value="ECO:0007669"/>
    <property type="project" value="InterPro"/>
</dbReference>
<dbReference type="Pfam" id="PF13953">
    <property type="entry name" value="PapC_C"/>
    <property type="match status" value="1"/>
</dbReference>
<evidence type="ECO:0000256" key="8">
    <source>
        <dbReference type="ARBA" id="ARBA00023136"/>
    </source>
</evidence>
<keyword evidence="7" id="KW-0732">Signal</keyword>
<evidence type="ECO:0000259" key="12">
    <source>
        <dbReference type="Pfam" id="PF13954"/>
    </source>
</evidence>
<proteinExistence type="inferred from homology"/>
<dbReference type="GO" id="GO:0009297">
    <property type="term" value="P:pilus assembly"/>
    <property type="evidence" value="ECO:0007669"/>
    <property type="project" value="InterPro"/>
</dbReference>
<evidence type="ECO:0000256" key="5">
    <source>
        <dbReference type="ARBA" id="ARBA00022558"/>
    </source>
</evidence>
<dbReference type="Pfam" id="PF00577">
    <property type="entry name" value="Usher"/>
    <property type="match status" value="1"/>
</dbReference>
<keyword evidence="4" id="KW-1134">Transmembrane beta strand</keyword>
<evidence type="ECO:0000256" key="9">
    <source>
        <dbReference type="ARBA" id="ARBA00023237"/>
    </source>
</evidence>
<accession>A0A0J5VYA6</accession>
<reference evidence="13 14" key="1">
    <citation type="submission" date="2015-05" db="EMBL/GenBank/DDBJ databases">
        <title>Draft genome of Burkholderia cepacia LK29.</title>
        <authorList>
            <person name="Chan X.Y."/>
        </authorList>
    </citation>
    <scope>NUCLEOTIDE SEQUENCE [LARGE SCALE GENOMIC DNA]</scope>
    <source>
        <strain evidence="13 14">LK29</strain>
    </source>
</reference>
<dbReference type="FunFam" id="2.60.40.2610:FF:000001">
    <property type="entry name" value="Outer membrane fimbrial usher protein"/>
    <property type="match status" value="1"/>
</dbReference>
<protein>
    <recommendedName>
        <fullName evidence="15">Fimbrial protein</fullName>
    </recommendedName>
</protein>
<gene>
    <name evidence="13" type="ORF">VL15_37850</name>
</gene>
<feature type="domain" description="PapC-like C-terminal" evidence="11">
    <location>
        <begin position="849"/>
        <end position="912"/>
    </location>
</feature>
<dbReference type="SUPFAM" id="SSF141729">
    <property type="entry name" value="FimD N-terminal domain-like"/>
    <property type="match status" value="2"/>
</dbReference>
<comment type="caution">
    <text evidence="13">The sequence shown here is derived from an EMBL/GenBank/DDBJ whole genome shotgun (WGS) entry which is preliminary data.</text>
</comment>
<comment type="subcellular location">
    <subcellularLocation>
        <location evidence="1 10">Cell outer membrane</location>
        <topology evidence="1 10">Multi-pass membrane protein</topology>
    </subcellularLocation>
</comment>